<evidence type="ECO:0000313" key="4">
    <source>
        <dbReference type="EMBL" id="TDR42188.1"/>
    </source>
</evidence>
<reference evidence="3 5" key="1">
    <citation type="submission" date="2018-06" db="EMBL/GenBank/DDBJ databases">
        <authorList>
            <consortium name="Pathogen Informatics"/>
            <person name="Doyle S."/>
        </authorList>
    </citation>
    <scope>NUCLEOTIDE SEQUENCE [LARGE SCALE GENOMIC DNA]</scope>
    <source>
        <strain evidence="3 5">NCTC10597</strain>
    </source>
</reference>
<accession>A0A2U3AFM5</accession>
<dbReference type="PANTHER" id="PTHR31435">
    <property type="entry name" value="PROTEIN NATD1"/>
    <property type="match status" value="1"/>
</dbReference>
<feature type="domain" description="N-acetyltransferase" evidence="1">
    <location>
        <begin position="1"/>
        <end position="95"/>
    </location>
</feature>
<feature type="domain" description="N-acetyltransferase" evidence="2">
    <location>
        <begin position="6"/>
        <end position="92"/>
    </location>
</feature>
<dbReference type="Proteomes" id="UP000294641">
    <property type="component" value="Unassembled WGS sequence"/>
</dbReference>
<evidence type="ECO:0000259" key="2">
    <source>
        <dbReference type="PROSITE" id="PS51729"/>
    </source>
</evidence>
<proteinExistence type="predicted"/>
<dbReference type="Proteomes" id="UP000254330">
    <property type="component" value="Unassembled WGS sequence"/>
</dbReference>
<dbReference type="CDD" id="cd04301">
    <property type="entry name" value="NAT_SF"/>
    <property type="match status" value="1"/>
</dbReference>
<evidence type="ECO:0000313" key="3">
    <source>
        <dbReference type="EMBL" id="STX10893.1"/>
    </source>
</evidence>
<evidence type="ECO:0000259" key="1">
    <source>
        <dbReference type="PROSITE" id="PS51186"/>
    </source>
</evidence>
<organism evidence="3 5">
    <name type="scientific">Kurthia zopfii</name>
    <dbReference type="NCBI Taxonomy" id="1650"/>
    <lineage>
        <taxon>Bacteria</taxon>
        <taxon>Bacillati</taxon>
        <taxon>Bacillota</taxon>
        <taxon>Bacilli</taxon>
        <taxon>Bacillales</taxon>
        <taxon>Caryophanaceae</taxon>
        <taxon>Kurthia</taxon>
    </lineage>
</organism>
<evidence type="ECO:0000313" key="5">
    <source>
        <dbReference type="Proteomes" id="UP000254330"/>
    </source>
</evidence>
<dbReference type="InterPro" id="IPR000182">
    <property type="entry name" value="GNAT_dom"/>
</dbReference>
<protein>
    <submittedName>
        <fullName evidence="3">Uncharacterized protein</fullName>
    </submittedName>
</protein>
<dbReference type="EMBL" id="UGNP01000001">
    <property type="protein sequence ID" value="STX10893.1"/>
    <property type="molecule type" value="Genomic_DNA"/>
</dbReference>
<dbReference type="EMBL" id="SNZG01000004">
    <property type="protein sequence ID" value="TDR42188.1"/>
    <property type="molecule type" value="Genomic_DNA"/>
</dbReference>
<dbReference type="Pfam" id="PF14542">
    <property type="entry name" value="Acetyltransf_CG"/>
    <property type="match status" value="1"/>
</dbReference>
<dbReference type="InterPro" id="IPR045057">
    <property type="entry name" value="Gcn5-rel_NAT"/>
</dbReference>
<dbReference type="PROSITE" id="PS51186">
    <property type="entry name" value="GNAT"/>
    <property type="match status" value="1"/>
</dbReference>
<dbReference type="AlphaFoldDB" id="A0A2U3AFM5"/>
<dbReference type="GO" id="GO:0016747">
    <property type="term" value="F:acyltransferase activity, transferring groups other than amino-acyl groups"/>
    <property type="evidence" value="ECO:0007669"/>
    <property type="project" value="InterPro"/>
</dbReference>
<gene>
    <name evidence="4" type="ORF">DFR61_10478</name>
    <name evidence="3" type="ORF">NCTC10597_02685</name>
</gene>
<sequence length="95" mass="10684">MEFELRQDDSQGAYVHEQDGKVIAEITWALLGDVMVVDHTFVDDSLRGQGIAKQLLNQAASFARKNNYKIEPVCSYVVSAFERSNAYDDIKVSKV</sequence>
<dbReference type="PANTHER" id="PTHR31435:SF10">
    <property type="entry name" value="BSR4717 PROTEIN"/>
    <property type="match status" value="1"/>
</dbReference>
<dbReference type="PROSITE" id="PS51729">
    <property type="entry name" value="GNAT_YJDJ"/>
    <property type="match status" value="1"/>
</dbReference>
<keyword evidence="6" id="KW-1185">Reference proteome</keyword>
<evidence type="ECO:0000313" key="6">
    <source>
        <dbReference type="Proteomes" id="UP000294641"/>
    </source>
</evidence>
<dbReference type="SUPFAM" id="SSF55729">
    <property type="entry name" value="Acyl-CoA N-acyltransferases (Nat)"/>
    <property type="match status" value="1"/>
</dbReference>
<dbReference type="RefSeq" id="WP_109348841.1">
    <property type="nucleotide sequence ID" value="NZ_BJUE01000002.1"/>
</dbReference>
<dbReference type="OrthoDB" id="9793389at2"/>
<name>A0A2U3AFM5_9BACL</name>
<reference evidence="4 6" key="2">
    <citation type="submission" date="2019-03" db="EMBL/GenBank/DDBJ databases">
        <title>Genomic Encyclopedia of Type Strains, Phase IV (KMG-IV): sequencing the most valuable type-strain genomes for metagenomic binning, comparative biology and taxonomic classification.</title>
        <authorList>
            <person name="Goeker M."/>
        </authorList>
    </citation>
    <scope>NUCLEOTIDE SEQUENCE [LARGE SCALE GENOMIC DNA]</scope>
    <source>
        <strain evidence="4 6">DSM 20580</strain>
    </source>
</reference>
<comment type="caution">
    <text evidence="3">The sequence shown here is derived from an EMBL/GenBank/DDBJ whole genome shotgun (WGS) entry which is preliminary data.</text>
</comment>
<dbReference type="Gene3D" id="3.40.630.30">
    <property type="match status" value="1"/>
</dbReference>
<dbReference type="InterPro" id="IPR016181">
    <property type="entry name" value="Acyl_CoA_acyltransferase"/>
</dbReference>
<dbReference type="InterPro" id="IPR031165">
    <property type="entry name" value="GNAT_YJDJ"/>
</dbReference>